<dbReference type="EMBL" id="JAGPYM010000043">
    <property type="protein sequence ID" value="KAH6873938.1"/>
    <property type="molecule type" value="Genomic_DNA"/>
</dbReference>
<organism evidence="2 3">
    <name type="scientific">Thelonectria olida</name>
    <dbReference type="NCBI Taxonomy" id="1576542"/>
    <lineage>
        <taxon>Eukaryota</taxon>
        <taxon>Fungi</taxon>
        <taxon>Dikarya</taxon>
        <taxon>Ascomycota</taxon>
        <taxon>Pezizomycotina</taxon>
        <taxon>Sordariomycetes</taxon>
        <taxon>Hypocreomycetidae</taxon>
        <taxon>Hypocreales</taxon>
        <taxon>Nectriaceae</taxon>
        <taxon>Thelonectria</taxon>
    </lineage>
</organism>
<dbReference type="InterPro" id="IPR053185">
    <property type="entry name" value="SET_domain_protein"/>
</dbReference>
<accession>A0A9P8VSK3</accession>
<dbReference type="Proteomes" id="UP000777438">
    <property type="component" value="Unassembled WGS sequence"/>
</dbReference>
<evidence type="ECO:0000259" key="1">
    <source>
        <dbReference type="PROSITE" id="PS50280"/>
    </source>
</evidence>
<protein>
    <recommendedName>
        <fullName evidence="1">SET domain-containing protein</fullName>
    </recommendedName>
</protein>
<dbReference type="PANTHER" id="PTHR47332:SF2">
    <property type="entry name" value="SET-6"/>
    <property type="match status" value="1"/>
</dbReference>
<dbReference type="Gene3D" id="2.170.270.10">
    <property type="entry name" value="SET domain"/>
    <property type="match status" value="1"/>
</dbReference>
<dbReference type="OrthoDB" id="265717at2759"/>
<dbReference type="SMART" id="SM00317">
    <property type="entry name" value="SET"/>
    <property type="match status" value="1"/>
</dbReference>
<keyword evidence="3" id="KW-1185">Reference proteome</keyword>
<dbReference type="SUPFAM" id="SSF82199">
    <property type="entry name" value="SET domain"/>
    <property type="match status" value="1"/>
</dbReference>
<dbReference type="Pfam" id="PF00856">
    <property type="entry name" value="SET"/>
    <property type="match status" value="1"/>
</dbReference>
<proteinExistence type="predicted"/>
<evidence type="ECO:0000313" key="3">
    <source>
        <dbReference type="Proteomes" id="UP000777438"/>
    </source>
</evidence>
<gene>
    <name evidence="2" type="ORF">B0T10DRAFT_567668</name>
</gene>
<feature type="domain" description="SET" evidence="1">
    <location>
        <begin position="12"/>
        <end position="157"/>
    </location>
</feature>
<name>A0A9P8VSK3_9HYPO</name>
<dbReference type="InterPro" id="IPR046341">
    <property type="entry name" value="SET_dom_sf"/>
</dbReference>
<dbReference type="AlphaFoldDB" id="A0A9P8VSK3"/>
<sequence>MAENENEAGLSHPFVVNKVPGKGLGLVVTKPIPKGTQIMVEAPFLWLPHRADTSYLKVLYESLYALSEADRAQFYSFQNVYGDRDESNSVGIAKTNVLYEDYWNKPTDGGGMYLYISRINHSCRENTQLSFKKDGKSLAARANRDIKEGEEITIAYLPVQESRQKRREMMLARLRFWCCCDYCNLPEEEQRRSNQVLWRVSKSLLAARCMADDRPLEALHALQQAENGLISEKHETMALLLVYLSIFKLLACHGDEVRAGIFALRALDLAKTLYGPGGLKRTFGDSAP</sequence>
<reference evidence="2 3" key="1">
    <citation type="journal article" date="2021" name="Nat. Commun.">
        <title>Genetic determinants of endophytism in the Arabidopsis root mycobiome.</title>
        <authorList>
            <person name="Mesny F."/>
            <person name="Miyauchi S."/>
            <person name="Thiergart T."/>
            <person name="Pickel B."/>
            <person name="Atanasova L."/>
            <person name="Karlsson M."/>
            <person name="Huettel B."/>
            <person name="Barry K.W."/>
            <person name="Haridas S."/>
            <person name="Chen C."/>
            <person name="Bauer D."/>
            <person name="Andreopoulos W."/>
            <person name="Pangilinan J."/>
            <person name="LaButti K."/>
            <person name="Riley R."/>
            <person name="Lipzen A."/>
            <person name="Clum A."/>
            <person name="Drula E."/>
            <person name="Henrissat B."/>
            <person name="Kohler A."/>
            <person name="Grigoriev I.V."/>
            <person name="Martin F.M."/>
            <person name="Hacquard S."/>
        </authorList>
    </citation>
    <scope>NUCLEOTIDE SEQUENCE [LARGE SCALE GENOMIC DNA]</scope>
    <source>
        <strain evidence="2 3">MPI-CAGE-CH-0241</strain>
    </source>
</reference>
<comment type="caution">
    <text evidence="2">The sequence shown here is derived from an EMBL/GenBank/DDBJ whole genome shotgun (WGS) entry which is preliminary data.</text>
</comment>
<evidence type="ECO:0000313" key="2">
    <source>
        <dbReference type="EMBL" id="KAH6873938.1"/>
    </source>
</evidence>
<dbReference type="CDD" id="cd20071">
    <property type="entry name" value="SET_SMYD"/>
    <property type="match status" value="1"/>
</dbReference>
<dbReference type="PANTHER" id="PTHR47332">
    <property type="entry name" value="SET DOMAIN-CONTAINING PROTEIN 5"/>
    <property type="match status" value="1"/>
</dbReference>
<dbReference type="PROSITE" id="PS50280">
    <property type="entry name" value="SET"/>
    <property type="match status" value="1"/>
</dbReference>
<dbReference type="InterPro" id="IPR001214">
    <property type="entry name" value="SET_dom"/>
</dbReference>